<evidence type="ECO:0000313" key="1">
    <source>
        <dbReference type="EMBL" id="MFC6441054.1"/>
    </source>
</evidence>
<organism evidence="1 2">
    <name type="scientific">Pseudobowmanella zhangzhouensis</name>
    <dbReference type="NCBI Taxonomy" id="1537679"/>
    <lineage>
        <taxon>Bacteria</taxon>
        <taxon>Pseudomonadati</taxon>
        <taxon>Pseudomonadota</taxon>
        <taxon>Gammaproteobacteria</taxon>
        <taxon>Alteromonadales</taxon>
        <taxon>Alteromonadaceae</taxon>
    </lineage>
</organism>
<name>A0ABW1XLX4_9ALTE</name>
<dbReference type="EMBL" id="JBHSUS010000001">
    <property type="protein sequence ID" value="MFC6441054.1"/>
    <property type="molecule type" value="Genomic_DNA"/>
</dbReference>
<gene>
    <name evidence="1" type="ORF">ACFP85_12945</name>
</gene>
<sequence length="516" mass="59468">MTAETANSTSVEFDWGLMREKLSDWEWRVNNLYWITDKNGKRVKFHMNEAQLALFRGMHYRNIILKARQLGFTTFVMIFMLDAALFTKNTKCAVIAHSKDDATRLFREKIKYAYDELPAAIRDNVRATNDRAGELVFSNGSSITVGTSFRGGTLKYLHISEFGKICAKYPDKAREIVTGAFEAVSKDCVIFIESTAEGKAGYFYEYSQQAERNAKREINLSRLDWKFFFFPWYKDPSYKLDNDAIPIPERLRDYANTLASKHGVHLSDEQLAWYAAKERTLGNDMKREYPSIPEEAFAQSIEGAYYQRQIEDIYEQQRLTKVPHETSALVHTFWDLGVSDETCIWFIQQIGREYRVIDYYQNSGEGLPFYKRMLDDIASEKKYMYGFHVAPHDINHREFGTGLSRIEQAASLGINFEVAPKLAVVDGIEAVRAVLPLCWFDEASTEQGFAGLQAYRKEWDDKRGVWKDRPCHDWASHPADAFRTFAVALNYLQDQMSDFHGGYFSGVRVISSGGWT</sequence>
<comment type="caution">
    <text evidence="1">The sequence shown here is derived from an EMBL/GenBank/DDBJ whole genome shotgun (WGS) entry which is preliminary data.</text>
</comment>
<dbReference type="Gene3D" id="3.40.50.300">
    <property type="entry name" value="P-loop containing nucleotide triphosphate hydrolases"/>
    <property type="match status" value="1"/>
</dbReference>
<keyword evidence="2" id="KW-1185">Reference proteome</keyword>
<reference evidence="2" key="1">
    <citation type="journal article" date="2019" name="Int. J. Syst. Evol. Microbiol.">
        <title>The Global Catalogue of Microorganisms (GCM) 10K type strain sequencing project: providing services to taxonomists for standard genome sequencing and annotation.</title>
        <authorList>
            <consortium name="The Broad Institute Genomics Platform"/>
            <consortium name="The Broad Institute Genome Sequencing Center for Infectious Disease"/>
            <person name="Wu L."/>
            <person name="Ma J."/>
        </authorList>
    </citation>
    <scope>NUCLEOTIDE SEQUENCE [LARGE SCALE GENOMIC DNA]</scope>
    <source>
        <strain evidence="2">CGMCC 1.16031</strain>
    </source>
</reference>
<dbReference type="Proteomes" id="UP001596364">
    <property type="component" value="Unassembled WGS sequence"/>
</dbReference>
<evidence type="ECO:0000313" key="2">
    <source>
        <dbReference type="Proteomes" id="UP001596364"/>
    </source>
</evidence>
<accession>A0ABW1XLX4</accession>
<dbReference type="RefSeq" id="WP_254426590.1">
    <property type="nucleotide sequence ID" value="NZ_JBHSUS010000001.1"/>
</dbReference>
<proteinExistence type="predicted"/>
<dbReference type="InterPro" id="IPR027417">
    <property type="entry name" value="P-loop_NTPase"/>
</dbReference>
<dbReference type="Gene3D" id="3.30.420.280">
    <property type="match status" value="1"/>
</dbReference>
<protein>
    <submittedName>
        <fullName evidence="1">Terminase</fullName>
    </submittedName>
</protein>